<evidence type="ECO:0000256" key="2">
    <source>
        <dbReference type="ARBA" id="ARBA00004186"/>
    </source>
</evidence>
<evidence type="ECO:0000256" key="8">
    <source>
        <dbReference type="SAM" id="MobiDB-lite"/>
    </source>
</evidence>
<feature type="region of interest" description="Disordered" evidence="8">
    <location>
        <begin position="377"/>
        <end position="417"/>
    </location>
</feature>
<feature type="compositionally biased region" description="Polar residues" evidence="8">
    <location>
        <begin position="1013"/>
        <end position="1023"/>
    </location>
</feature>
<evidence type="ECO:0000256" key="7">
    <source>
        <dbReference type="ARBA" id="ARBA00023242"/>
    </source>
</evidence>
<feature type="region of interest" description="Disordered" evidence="8">
    <location>
        <begin position="213"/>
        <end position="233"/>
    </location>
</feature>
<sequence length="1140" mass="124877">MDHPGLLSWANSICLTMASDPCRQVFKDQVQTHGFMFLEDYLDNIVSGKMADPLIELVKTPGRKKAISRKPKLMSSKLVNSIVSEGNILDENVAPINSFQVALGKLKTPHAALVNLTEQESLSERELLTNSQRFPFTSLQSVTNTSNGSSDSRIDLASPAVVHPALEPFPHANADHNNLSVIDEDEEPSERIRTSPSNLSKVVATSAVHADTQVLPSISDPSLGSSQSGSNMASTSSMETFEFIPLCSPKTDIEQNAEHRQTSVEADGTPACGPALRTPETLLIKSSKDVPDSVMTDAQEDGVLTERKLSDRPVVPLFPTLPGPLPLRKSMRAPRDPSLTAVMLGAATPGATTSKRTSWLAKAREVKALEAPAKKPSIPVPISNPTTISSFPQGTKRKSEDMLSMPPLMPEDERRPKTPKLADGDIMDPSQHDEYAQQEGVLDRLKKTVEGFGVRVGKTMSKSVGGGAASALAEARAAAEARIAERDRNEDETTMVSGLPHARVDVLPQNIGEKMSTVLRNEDRLSISDLFPADGRVKGKHKSSDRPFQFTPSFVPTSTKESKENAIAHERTSTPTHSLPPKNHPLPPTPVFNRPPPVFVPPTTSVFTQQPVFNAPPLAPKYTVPPSIALGFSPRLPSPSSPRIQTKMPLTAHSTLDSVQSNIFDQDDIPAWVPSTQDTEYTSGYDSQSQPRTTQICDEDDSWPIDEKLSAGVQWTFGESKDDSMTWSTFPSQSQRGANTGPITRVSSIQEKESATANEASQKIPSTFDMDTDLRQAVDESSEGRDTELDEIITGTSQSVIATVEPKIPRSQSQMSMTSSESSQSQVSLLGQTSKLFNALGTGKKKQPEVKKVLQMAASAAKKQQEEADKKAARLKEMDNRRQLALQRKAEEEKAKALEEERKVKEEIERRKKEREDLTDKRSLKPSSKRDEESNKKRKVEPEKKQELKKHGASLIGKAHLKTALKQPNATNFNNTFGCGLSQTPAYASGSADASSSHKGKGVAHQTPEDDVSQPSQLVQSQMAARAKAQIDAAKPQIASENIELPDINSEYSDSEDEDRPRTFDPPDWAQSPELRQALETQSTINPDDIFGAVRPLKMEEIFKTRTSRFRPRSSSANWTGSDRLTLQEEKDYAKRMGFK</sequence>
<comment type="similarity">
    <text evidence="3">Belongs to the INCENP family.</text>
</comment>
<keyword evidence="11" id="KW-1185">Reference proteome</keyword>
<dbReference type="Gene3D" id="6.10.250.2990">
    <property type="match status" value="1"/>
</dbReference>
<dbReference type="GO" id="GO:0007059">
    <property type="term" value="P:chromosome segregation"/>
    <property type="evidence" value="ECO:0007669"/>
    <property type="project" value="UniProtKB-KW"/>
</dbReference>
<feature type="compositionally biased region" description="Polar residues" evidence="8">
    <location>
        <begin position="966"/>
        <end position="985"/>
    </location>
</feature>
<dbReference type="GO" id="GO:0005819">
    <property type="term" value="C:spindle"/>
    <property type="evidence" value="ECO:0007669"/>
    <property type="project" value="UniProtKB-SubCell"/>
</dbReference>
<keyword evidence="6" id="KW-0206">Cytoskeleton</keyword>
<feature type="compositionally biased region" description="Polar residues" evidence="8">
    <location>
        <begin position="725"/>
        <end position="765"/>
    </location>
</feature>
<dbReference type="InterPro" id="IPR005635">
    <property type="entry name" value="Inner_centromere_prot_ARK-bd"/>
</dbReference>
<dbReference type="OrthoDB" id="6123at2759"/>
<evidence type="ECO:0000256" key="5">
    <source>
        <dbReference type="ARBA" id="ARBA00022829"/>
    </source>
</evidence>
<dbReference type="PANTHER" id="PTHR13142">
    <property type="entry name" value="INNER CENTROMERE PROTEIN"/>
    <property type="match status" value="1"/>
</dbReference>
<feature type="region of interest" description="Disordered" evidence="8">
    <location>
        <begin position="806"/>
        <end position="828"/>
    </location>
</feature>
<evidence type="ECO:0000256" key="6">
    <source>
        <dbReference type="ARBA" id="ARBA00023212"/>
    </source>
</evidence>
<dbReference type="AlphaFoldDB" id="A0A9P5Z0F8"/>
<dbReference type="PANTHER" id="PTHR13142:SF1">
    <property type="entry name" value="INNER CENTROMERE PROTEIN"/>
    <property type="match status" value="1"/>
</dbReference>
<name>A0A9P5Z0F8_9AGAR</name>
<feature type="compositionally biased region" description="Polar residues" evidence="8">
    <location>
        <begin position="550"/>
        <end position="559"/>
    </location>
</feature>
<feature type="compositionally biased region" description="Low complexity" evidence="8">
    <location>
        <begin position="986"/>
        <end position="997"/>
    </location>
</feature>
<evidence type="ECO:0000256" key="1">
    <source>
        <dbReference type="ARBA" id="ARBA00004123"/>
    </source>
</evidence>
<evidence type="ECO:0000313" key="10">
    <source>
        <dbReference type="EMBL" id="KAF9478526.1"/>
    </source>
</evidence>
<evidence type="ECO:0000256" key="3">
    <source>
        <dbReference type="ARBA" id="ARBA00010042"/>
    </source>
</evidence>
<protein>
    <recommendedName>
        <fullName evidence="9">Inner centromere protein ARK-binding domain-containing protein</fullName>
    </recommendedName>
</protein>
<evidence type="ECO:0000313" key="11">
    <source>
        <dbReference type="Proteomes" id="UP000807469"/>
    </source>
</evidence>
<dbReference type="Proteomes" id="UP000807469">
    <property type="component" value="Unassembled WGS sequence"/>
</dbReference>
<comment type="subcellular location">
    <subcellularLocation>
        <location evidence="2">Cytoplasm</location>
        <location evidence="2">Cytoskeleton</location>
        <location evidence="2">Spindle</location>
    </subcellularLocation>
    <subcellularLocation>
        <location evidence="1">Nucleus</location>
    </subcellularLocation>
</comment>
<evidence type="ECO:0000259" key="9">
    <source>
        <dbReference type="Pfam" id="PF03941"/>
    </source>
</evidence>
<organism evidence="10 11">
    <name type="scientific">Pholiota conissans</name>
    <dbReference type="NCBI Taxonomy" id="109636"/>
    <lineage>
        <taxon>Eukaryota</taxon>
        <taxon>Fungi</taxon>
        <taxon>Dikarya</taxon>
        <taxon>Basidiomycota</taxon>
        <taxon>Agaricomycotina</taxon>
        <taxon>Agaricomycetes</taxon>
        <taxon>Agaricomycetidae</taxon>
        <taxon>Agaricales</taxon>
        <taxon>Agaricineae</taxon>
        <taxon>Strophariaceae</taxon>
        <taxon>Pholiota</taxon>
    </lineage>
</organism>
<keyword evidence="4" id="KW-0963">Cytoplasm</keyword>
<feature type="compositionally biased region" description="Basic and acidic residues" evidence="8">
    <location>
        <begin position="560"/>
        <end position="572"/>
    </location>
</feature>
<feature type="region of interest" description="Disordered" evidence="8">
    <location>
        <begin position="536"/>
        <end position="582"/>
    </location>
</feature>
<feature type="compositionally biased region" description="Low complexity" evidence="8">
    <location>
        <begin position="811"/>
        <end position="828"/>
    </location>
</feature>
<feature type="compositionally biased region" description="Basic and acidic residues" evidence="8">
    <location>
        <begin position="863"/>
        <end position="950"/>
    </location>
</feature>
<feature type="region of interest" description="Disordered" evidence="8">
    <location>
        <begin position="167"/>
        <end position="200"/>
    </location>
</feature>
<feature type="region of interest" description="Disordered" evidence="8">
    <location>
        <begin position="721"/>
        <end position="771"/>
    </location>
</feature>
<feature type="compositionally biased region" description="Low complexity" evidence="8">
    <location>
        <begin position="1024"/>
        <end position="1034"/>
    </location>
</feature>
<feature type="compositionally biased region" description="Low complexity" evidence="8">
    <location>
        <begin position="217"/>
        <end position="233"/>
    </location>
</feature>
<dbReference type="EMBL" id="MU155232">
    <property type="protein sequence ID" value="KAF9478526.1"/>
    <property type="molecule type" value="Genomic_DNA"/>
</dbReference>
<accession>A0A9P5Z0F8</accession>
<feature type="region of interest" description="Disordered" evidence="8">
    <location>
        <begin position="675"/>
        <end position="695"/>
    </location>
</feature>
<feature type="region of interest" description="Disordered" evidence="8">
    <location>
        <begin position="855"/>
        <end position="1092"/>
    </location>
</feature>
<evidence type="ECO:0000256" key="4">
    <source>
        <dbReference type="ARBA" id="ARBA00022490"/>
    </source>
</evidence>
<keyword evidence="5" id="KW-0159">Chromosome partition</keyword>
<feature type="domain" description="Inner centromere protein ARK-binding" evidence="9">
    <location>
        <begin position="1047"/>
        <end position="1103"/>
    </location>
</feature>
<dbReference type="GO" id="GO:0005634">
    <property type="term" value="C:nucleus"/>
    <property type="evidence" value="ECO:0007669"/>
    <property type="project" value="UniProtKB-SubCell"/>
</dbReference>
<proteinExistence type="inferred from homology"/>
<gene>
    <name evidence="10" type="ORF">BDN70DRAFT_40904</name>
</gene>
<comment type="caution">
    <text evidence="10">The sequence shown here is derived from an EMBL/GenBank/DDBJ whole genome shotgun (WGS) entry which is preliminary data.</text>
</comment>
<dbReference type="Pfam" id="PF03941">
    <property type="entry name" value="INCENP_ARK-bind"/>
    <property type="match status" value="1"/>
</dbReference>
<keyword evidence="7" id="KW-0539">Nucleus</keyword>
<reference evidence="10" key="1">
    <citation type="submission" date="2020-11" db="EMBL/GenBank/DDBJ databases">
        <authorList>
            <consortium name="DOE Joint Genome Institute"/>
            <person name="Ahrendt S."/>
            <person name="Riley R."/>
            <person name="Andreopoulos W."/>
            <person name="Labutti K."/>
            <person name="Pangilinan J."/>
            <person name="Ruiz-Duenas F.J."/>
            <person name="Barrasa J.M."/>
            <person name="Sanchez-Garcia M."/>
            <person name="Camarero S."/>
            <person name="Miyauchi S."/>
            <person name="Serrano A."/>
            <person name="Linde D."/>
            <person name="Babiker R."/>
            <person name="Drula E."/>
            <person name="Ayuso-Fernandez I."/>
            <person name="Pacheco R."/>
            <person name="Padilla G."/>
            <person name="Ferreira P."/>
            <person name="Barriuso J."/>
            <person name="Kellner H."/>
            <person name="Castanera R."/>
            <person name="Alfaro M."/>
            <person name="Ramirez L."/>
            <person name="Pisabarro A.G."/>
            <person name="Kuo A."/>
            <person name="Tritt A."/>
            <person name="Lipzen A."/>
            <person name="He G."/>
            <person name="Yan M."/>
            <person name="Ng V."/>
            <person name="Cullen D."/>
            <person name="Martin F."/>
            <person name="Rosso M.-N."/>
            <person name="Henrissat B."/>
            <person name="Hibbett D."/>
            <person name="Martinez A.T."/>
            <person name="Grigoriev I.V."/>
        </authorList>
    </citation>
    <scope>NUCLEOTIDE SEQUENCE</scope>
    <source>
        <strain evidence="10">CIRM-BRFM 674</strain>
    </source>
</reference>
<feature type="compositionally biased region" description="Polar residues" evidence="8">
    <location>
        <begin position="383"/>
        <end position="393"/>
    </location>
</feature>